<reference evidence="11" key="2">
    <citation type="submission" date="2025-08" db="UniProtKB">
        <authorList>
            <consortium name="Ensembl"/>
        </authorList>
    </citation>
    <scope>IDENTIFICATION</scope>
</reference>
<dbReference type="InterPro" id="IPR027417">
    <property type="entry name" value="P-loop_NTPase"/>
</dbReference>
<keyword evidence="8" id="KW-0449">Lipoprotein</keyword>
<evidence type="ECO:0000313" key="12">
    <source>
        <dbReference type="Proteomes" id="UP000028761"/>
    </source>
</evidence>
<evidence type="ECO:0000256" key="7">
    <source>
        <dbReference type="ARBA" id="ARBA00023136"/>
    </source>
</evidence>
<gene>
    <name evidence="11" type="primary">RRAS2</name>
</gene>
<evidence type="ECO:0000256" key="1">
    <source>
        <dbReference type="ARBA" id="ARBA00004193"/>
    </source>
</evidence>
<reference evidence="11 12" key="1">
    <citation type="submission" date="2012-03" db="EMBL/GenBank/DDBJ databases">
        <title>Whole Genome Assembly of Papio anubis.</title>
        <authorList>
            <person name="Liu Y.L."/>
            <person name="Abraham K.A."/>
            <person name="Akbar H.A."/>
            <person name="Ali S.A."/>
            <person name="Anosike U.A."/>
            <person name="Aqrawi P.A."/>
            <person name="Arias F.A."/>
            <person name="Attaway T.A."/>
            <person name="Awwad R.A."/>
            <person name="Babu C.B."/>
            <person name="Bandaranaike D.B."/>
            <person name="Battles P.B."/>
            <person name="Bell A.B."/>
            <person name="Beltran B.B."/>
            <person name="Berhane-Mersha D.B."/>
            <person name="Bess C.B."/>
            <person name="Bickham C.B."/>
            <person name="Bolden T.B."/>
            <person name="Carter K.C."/>
            <person name="Chau D.C."/>
            <person name="Chavez A.C."/>
            <person name="Clerc-Blankenburg K.C."/>
            <person name="Coyle M.C."/>
            <person name="Dao M.D."/>
            <person name="Davila M.L.D."/>
            <person name="Davy-Carroll L.D."/>
            <person name="Denson S.D."/>
            <person name="Dinh H.D."/>
            <person name="Fernandez S.F."/>
            <person name="Fernando P.F."/>
            <person name="Forbes L.F."/>
            <person name="Francis C.F."/>
            <person name="Francisco L.F."/>
            <person name="Fu Q.F."/>
            <person name="Garcia-Iii R.G."/>
            <person name="Garrett T.G."/>
            <person name="Gross S.G."/>
            <person name="Gubbala S.G."/>
            <person name="Hirani K.H."/>
            <person name="Hogues M.H."/>
            <person name="Hollins B.H."/>
            <person name="Jackson L.J."/>
            <person name="Javaid M.J."/>
            <person name="Jhangiani S.J."/>
            <person name="Johnson A.J."/>
            <person name="Johnson B.J."/>
            <person name="Jones J.J."/>
            <person name="Joshi V.J."/>
            <person name="Kalu J.K."/>
            <person name="Khan N.K."/>
            <person name="Korchina V.K."/>
            <person name="Kovar C.K."/>
            <person name="Lago L.L."/>
            <person name="Lara F.L."/>
            <person name="Le T.-K.L."/>
            <person name="Lee S.L."/>
            <person name="Legall-Iii F.L."/>
            <person name="Lemon S.L."/>
            <person name="Liu J.L."/>
            <person name="Liu Y.-S.L."/>
            <person name="Liyanage D.L."/>
            <person name="Lopez J.L."/>
            <person name="Lorensuhewa L.L."/>
            <person name="Mata R.M."/>
            <person name="Mathew T.M."/>
            <person name="Mercado C.M."/>
            <person name="Mercado I.M."/>
            <person name="Morales K.M."/>
            <person name="Morgan M.M."/>
            <person name="Munidasa M.M."/>
            <person name="Ngo D.N."/>
            <person name="Nguyen L.N."/>
            <person name="Nguyen T.N."/>
            <person name="Nguyen N.N."/>
            <person name="Obregon M.O."/>
            <person name="Okwuonu G.O."/>
            <person name="Ongeri F.O."/>
            <person name="Onwere C.O."/>
            <person name="Osifeso I.O."/>
            <person name="Parra A.P."/>
            <person name="Patil S.P."/>
            <person name="Perez A.P."/>
            <person name="Perez Y.P."/>
            <person name="Pham C.P."/>
            <person name="Pu L.-L.P."/>
            <person name="Puazo M.P."/>
            <person name="Quiroz J.Q."/>
            <person name="Rouhana J.R."/>
            <person name="Ruiz M.R."/>
            <person name="Ruiz S.-J.R."/>
            <person name="Saada N.S."/>
            <person name="Santibanez J.S."/>
            <person name="Scheel M.S."/>
            <person name="Schneider B.S."/>
            <person name="Simmons D.S."/>
            <person name="Sisson I.S."/>
            <person name="Tang L.-Y.T."/>
            <person name="Thornton R.T."/>
            <person name="Tisius J.T."/>
            <person name="Toledanes G.T."/>
            <person name="Trejos Z.T."/>
            <person name="Usmani K.U."/>
            <person name="Varghese R.V."/>
            <person name="Vattathil S.V."/>
            <person name="Vee V.V."/>
            <person name="Walker D.W."/>
            <person name="Weissenberger G.W."/>
            <person name="White C.W."/>
            <person name="Williams A.W."/>
            <person name="Woodworth J.W."/>
            <person name="Wright R.W."/>
            <person name="Zhu Y.Z."/>
            <person name="Han Y.H."/>
            <person name="Newsham I.N."/>
            <person name="Nazareth L.N."/>
            <person name="Worley K.W."/>
            <person name="Muzny D.M."/>
            <person name="Rogers J.R."/>
            <person name="Gibbs R.G."/>
        </authorList>
    </citation>
    <scope>NUCLEOTIDE SEQUENCE [LARGE SCALE GENOMIC DNA]</scope>
</reference>
<dbReference type="AlphaFoldDB" id="A0A2I3LCF2"/>
<reference evidence="11" key="3">
    <citation type="submission" date="2025-09" db="UniProtKB">
        <authorList>
            <consortium name="Ensembl"/>
        </authorList>
    </citation>
    <scope>IDENTIFICATION</scope>
</reference>
<dbReference type="Gene3D" id="3.40.50.300">
    <property type="entry name" value="P-loop containing nucleotide triphosphate hydrolases"/>
    <property type="match status" value="1"/>
</dbReference>
<evidence type="ECO:0000256" key="4">
    <source>
        <dbReference type="ARBA" id="ARBA00022481"/>
    </source>
</evidence>
<dbReference type="OMA" id="DRDEWAF"/>
<keyword evidence="5" id="KW-0547">Nucleotide-binding</keyword>
<name>A0A2I3LCF2_PAPAN</name>
<comment type="similarity">
    <text evidence="2">Belongs to the small GTPase superfamily. Ras family.</text>
</comment>
<dbReference type="Bgee" id="ENSPANG00000009252">
    <property type="expression patterns" value="Expressed in esophagus and 65 other cell types or tissues"/>
</dbReference>
<dbReference type="PROSITE" id="PS51419">
    <property type="entry name" value="RAB"/>
    <property type="match status" value="1"/>
</dbReference>
<keyword evidence="3" id="KW-1003">Cell membrane</keyword>
<keyword evidence="6" id="KW-0342">GTP-binding</keyword>
<dbReference type="Ensembl" id="ENSPANT00000034648.2">
    <property type="protein sequence ID" value="ENSPANP00000021127.2"/>
    <property type="gene ID" value="ENSPANG00000009252.3"/>
</dbReference>
<evidence type="ECO:0000256" key="8">
    <source>
        <dbReference type="ARBA" id="ARBA00023288"/>
    </source>
</evidence>
<comment type="subcellular location">
    <subcellularLocation>
        <location evidence="1">Cell membrane</location>
        <topology evidence="1">Lipid-anchor</topology>
    </subcellularLocation>
</comment>
<dbReference type="SMART" id="SM00174">
    <property type="entry name" value="RHO"/>
    <property type="match status" value="1"/>
</dbReference>
<evidence type="ECO:0000256" key="10">
    <source>
        <dbReference type="SAM" id="MobiDB-lite"/>
    </source>
</evidence>
<dbReference type="InterPro" id="IPR001806">
    <property type="entry name" value="Small_GTPase"/>
</dbReference>
<dbReference type="PROSITE" id="PS51421">
    <property type="entry name" value="RAS"/>
    <property type="match status" value="1"/>
</dbReference>
<dbReference type="GO" id="GO:0003924">
    <property type="term" value="F:GTPase activity"/>
    <property type="evidence" value="ECO:0007669"/>
    <property type="project" value="InterPro"/>
</dbReference>
<dbReference type="CDD" id="cd04145">
    <property type="entry name" value="M_R_Ras_like"/>
    <property type="match status" value="1"/>
</dbReference>
<dbReference type="SMART" id="SM00173">
    <property type="entry name" value="RAS"/>
    <property type="match status" value="1"/>
</dbReference>
<dbReference type="Pfam" id="PF00071">
    <property type="entry name" value="Ras"/>
    <property type="match status" value="1"/>
</dbReference>
<dbReference type="InterPro" id="IPR020849">
    <property type="entry name" value="Small_GTPase_Ras-type"/>
</dbReference>
<dbReference type="PRINTS" id="PR00449">
    <property type="entry name" value="RASTRNSFRMNG"/>
</dbReference>
<dbReference type="ExpressionAtlas" id="A0A2I3LCF2">
    <property type="expression patterns" value="baseline"/>
</dbReference>
<proteinExistence type="inferred from homology"/>
<evidence type="ECO:0000256" key="9">
    <source>
        <dbReference type="ARBA" id="ARBA00023289"/>
    </source>
</evidence>
<organism evidence="11 12">
    <name type="scientific">Papio anubis</name>
    <name type="common">Olive baboon</name>
    <dbReference type="NCBI Taxonomy" id="9555"/>
    <lineage>
        <taxon>Eukaryota</taxon>
        <taxon>Metazoa</taxon>
        <taxon>Chordata</taxon>
        <taxon>Craniata</taxon>
        <taxon>Vertebrata</taxon>
        <taxon>Euteleostomi</taxon>
        <taxon>Mammalia</taxon>
        <taxon>Eutheria</taxon>
        <taxon>Euarchontoglires</taxon>
        <taxon>Primates</taxon>
        <taxon>Haplorrhini</taxon>
        <taxon>Catarrhini</taxon>
        <taxon>Cercopithecidae</taxon>
        <taxon>Cercopithecinae</taxon>
        <taxon>Papio</taxon>
    </lineage>
</organism>
<feature type="compositionally biased region" description="Basic residues" evidence="10">
    <location>
        <begin position="115"/>
        <end position="125"/>
    </location>
</feature>
<sequence length="339" mass="38111">MHMQHLSLAARPPDGHLWRRWRLRSAGAAETRRGARPPAAAAPGRCRHPASPRLGRYQASPQRHATALTGPPDTSRYPRPQRGRSPAASRPHTSPAGPRAGGGGGGSARSGWALRRPHGRGRLAGRLRPGEVPARGGRRGWRGQVGAHHPVHPGQNSKIKLLSCWLILESESYFVTDYDPTIEDSYTKQCVIDDRAARLDILDTAGQEEFGAMREQYMRTGEGFLLVFSVTDRGSFEEIYKFQRQILRVKDRDEFPMILIGNKADLDHQRQVTQEEGQQLARQLKVTYMEASAKIRMNVDQAFHELVRVIRKFQEQECPPSPEPTRKEKDKKGCHCVIF</sequence>
<dbReference type="GO" id="GO:0007265">
    <property type="term" value="P:Ras protein signal transduction"/>
    <property type="evidence" value="ECO:0007669"/>
    <property type="project" value="UniProtKB-ARBA"/>
</dbReference>
<dbReference type="PANTHER" id="PTHR24070">
    <property type="entry name" value="RAS, DI-RAS, AND RHEB FAMILY MEMBERS OF SMALL GTPASE SUPERFAMILY"/>
    <property type="match status" value="1"/>
</dbReference>
<evidence type="ECO:0000313" key="11">
    <source>
        <dbReference type="Ensembl" id="ENSPANP00000021127.2"/>
    </source>
</evidence>
<evidence type="ECO:0000256" key="3">
    <source>
        <dbReference type="ARBA" id="ARBA00022475"/>
    </source>
</evidence>
<feature type="region of interest" description="Disordered" evidence="10">
    <location>
        <begin position="26"/>
        <end position="152"/>
    </location>
</feature>
<evidence type="ECO:0000256" key="6">
    <source>
        <dbReference type="ARBA" id="ARBA00023134"/>
    </source>
</evidence>
<keyword evidence="7" id="KW-0472">Membrane</keyword>
<dbReference type="GeneTree" id="ENSGT00940000155328"/>
<evidence type="ECO:0000256" key="5">
    <source>
        <dbReference type="ARBA" id="ARBA00022741"/>
    </source>
</evidence>
<keyword evidence="9" id="KW-0636">Prenylation</keyword>
<feature type="compositionally biased region" description="Gly residues" evidence="10">
    <location>
        <begin position="99"/>
        <end position="108"/>
    </location>
</feature>
<keyword evidence="4" id="KW-0488">Methylation</keyword>
<protein>
    <submittedName>
        <fullName evidence="11">RAS related 2</fullName>
    </submittedName>
</protein>
<dbReference type="SMART" id="SM00175">
    <property type="entry name" value="RAB"/>
    <property type="match status" value="1"/>
</dbReference>
<dbReference type="Proteomes" id="UP000028761">
    <property type="component" value="Chromosome 12"/>
</dbReference>
<dbReference type="SUPFAM" id="SSF52540">
    <property type="entry name" value="P-loop containing nucleoside triphosphate hydrolases"/>
    <property type="match status" value="1"/>
</dbReference>
<keyword evidence="12" id="KW-1185">Reference proteome</keyword>
<evidence type="ECO:0000256" key="2">
    <source>
        <dbReference type="ARBA" id="ARBA00008344"/>
    </source>
</evidence>
<dbReference type="PROSITE" id="PS51420">
    <property type="entry name" value="RHO"/>
    <property type="match status" value="1"/>
</dbReference>
<dbReference type="FunFam" id="3.40.50.300:FF:000080">
    <property type="entry name" value="Ras-like GTPase Ras1"/>
    <property type="match status" value="1"/>
</dbReference>
<dbReference type="InterPro" id="IPR005225">
    <property type="entry name" value="Small_GTP-bd"/>
</dbReference>
<dbReference type="GO" id="GO:0005886">
    <property type="term" value="C:plasma membrane"/>
    <property type="evidence" value="ECO:0007669"/>
    <property type="project" value="UniProtKB-SubCell"/>
</dbReference>
<accession>A0A2I3LCF2</accession>
<dbReference type="GO" id="GO:0005525">
    <property type="term" value="F:GTP binding"/>
    <property type="evidence" value="ECO:0007669"/>
    <property type="project" value="UniProtKB-KW"/>
</dbReference>
<dbReference type="NCBIfam" id="TIGR00231">
    <property type="entry name" value="small_GTP"/>
    <property type="match status" value="1"/>
</dbReference>